<evidence type="ECO:0000313" key="3">
    <source>
        <dbReference type="Proteomes" id="UP001164459"/>
    </source>
</evidence>
<dbReference type="SMART" id="SM00240">
    <property type="entry name" value="FHA"/>
    <property type="match status" value="1"/>
</dbReference>
<feature type="domain" description="FHA" evidence="1">
    <location>
        <begin position="19"/>
        <end position="68"/>
    </location>
</feature>
<gene>
    <name evidence="2" type="ORF">O0S08_35480</name>
</gene>
<evidence type="ECO:0000313" key="2">
    <source>
        <dbReference type="EMBL" id="WAS91515.1"/>
    </source>
</evidence>
<evidence type="ECO:0000259" key="1">
    <source>
        <dbReference type="PROSITE" id="PS50006"/>
    </source>
</evidence>
<dbReference type="EMBL" id="CP114040">
    <property type="protein sequence ID" value="WAS91515.1"/>
    <property type="molecule type" value="Genomic_DNA"/>
</dbReference>
<dbReference type="PROSITE" id="PS50006">
    <property type="entry name" value="FHA_DOMAIN"/>
    <property type="match status" value="1"/>
</dbReference>
<dbReference type="InterPro" id="IPR000253">
    <property type="entry name" value="FHA_dom"/>
</dbReference>
<dbReference type="SUPFAM" id="SSF49879">
    <property type="entry name" value="SMAD/FHA domain"/>
    <property type="match status" value="1"/>
</dbReference>
<dbReference type="CDD" id="cd00060">
    <property type="entry name" value="FHA"/>
    <property type="match status" value="1"/>
</dbReference>
<reference evidence="2" key="1">
    <citation type="submission" date="2022-11" db="EMBL/GenBank/DDBJ databases">
        <title>Minimal conservation of predation-associated metabolite biosynthetic gene clusters underscores biosynthetic potential of Myxococcota including descriptions for ten novel species: Archangium lansinium sp. nov., Myxococcus landrumus sp. nov., Nannocystis bai.</title>
        <authorList>
            <person name="Ahearne A."/>
            <person name="Stevens C."/>
            <person name="Dowd S."/>
        </authorList>
    </citation>
    <scope>NUCLEOTIDE SEQUENCE</scope>
    <source>
        <strain evidence="2">Fl3</strain>
    </source>
</reference>
<accession>A0ABY7GWZ7</accession>
<sequence length="315" mass="35321">MARIQTQDGSSTRLVPSRCLIGRSSACQLRVDTPETSSEHALLRWQHGVWELHDLHSRNGTYVDGRRLGAGRLVGLAEGTRLGFGYPDQYTLIDAGPPQAHAVSVHPPNCVVEAQHGLLALPGPDEVEVTILERDRKWWIERDDAQRPVGDGDVVFTRTHQWRLHLPELITSTRDAEDVAPSLAALALRFLVDDDGVVELVASRGDQRIDLKARAHHAPLLALARARLAGQERFAEEQGWIEQEELLRRLGCDANRLHVDLHRIRRQFAAAGIIDAVNVIERREGRQLRIGVSRLEVVTDTRPREVAEAMRAMQR</sequence>
<dbReference type="InterPro" id="IPR008984">
    <property type="entry name" value="SMAD_FHA_dom_sf"/>
</dbReference>
<organism evidence="2 3">
    <name type="scientific">Nannocystis punicea</name>
    <dbReference type="NCBI Taxonomy" id="2995304"/>
    <lineage>
        <taxon>Bacteria</taxon>
        <taxon>Pseudomonadati</taxon>
        <taxon>Myxococcota</taxon>
        <taxon>Polyangia</taxon>
        <taxon>Nannocystales</taxon>
        <taxon>Nannocystaceae</taxon>
        <taxon>Nannocystis</taxon>
    </lineage>
</organism>
<dbReference type="Proteomes" id="UP001164459">
    <property type="component" value="Chromosome"/>
</dbReference>
<protein>
    <submittedName>
        <fullName evidence="2">FHA domain-containing protein</fullName>
    </submittedName>
</protein>
<proteinExistence type="predicted"/>
<dbReference type="Pfam" id="PF00498">
    <property type="entry name" value="FHA"/>
    <property type="match status" value="1"/>
</dbReference>
<name>A0ABY7GWZ7_9BACT</name>
<keyword evidence="3" id="KW-1185">Reference proteome</keyword>
<dbReference type="Gene3D" id="2.60.200.20">
    <property type="match status" value="1"/>
</dbReference>